<dbReference type="Proteomes" id="UP001246858">
    <property type="component" value="Unassembled WGS sequence"/>
</dbReference>
<evidence type="ECO:0000313" key="2">
    <source>
        <dbReference type="Proteomes" id="UP001246858"/>
    </source>
</evidence>
<gene>
    <name evidence="1" type="ORF">J2X78_004725</name>
</gene>
<protein>
    <submittedName>
        <fullName evidence="1">Dehydrogenase</fullName>
    </submittedName>
</protein>
<dbReference type="EMBL" id="JAVDTF010000006">
    <property type="protein sequence ID" value="MDR6786132.1"/>
    <property type="molecule type" value="Genomic_DNA"/>
</dbReference>
<proteinExistence type="predicted"/>
<organism evidence="1 2">
    <name type="scientific">Pedobacter africanus</name>
    <dbReference type="NCBI Taxonomy" id="151894"/>
    <lineage>
        <taxon>Bacteria</taxon>
        <taxon>Pseudomonadati</taxon>
        <taxon>Bacteroidota</taxon>
        <taxon>Sphingobacteriia</taxon>
        <taxon>Sphingobacteriales</taxon>
        <taxon>Sphingobacteriaceae</taxon>
        <taxon>Pedobacter</taxon>
    </lineage>
</organism>
<name>A0ACC6L3P5_9SPHI</name>
<reference evidence="1" key="1">
    <citation type="submission" date="2023-07" db="EMBL/GenBank/DDBJ databases">
        <title>Sorghum-associated microbial communities from plants grown in Nebraska, USA.</title>
        <authorList>
            <person name="Schachtman D."/>
        </authorList>
    </citation>
    <scope>NUCLEOTIDE SEQUENCE</scope>
    <source>
        <strain evidence="1">2697</strain>
    </source>
</reference>
<sequence>MNSSSHIRLGVLGMSDGNGHPYSWSAIFNGYEREHMKNGPFPGIFEYLEKQKFPEDMIIEASVTHVWTQDIRLSEHIARSSNIPYIVKDYREMIGRVDAVLLARDDAENHYEMSREFLDAGLPIFIDKPLAYDVDTAKAIFALQKYPNQIFSCSSLRYANEFLLDQQAMDNIGQIRFIDATVPKSWNKYGVHVIEPILAIVGFDKEILYFNSVRTEEGVVVTLKFSNAITCSIKAIEAAASPITITVSGSRGYRTMNFMDSFNAFKTSLISFINVIRDLENGIPMAHTLKIVDIIEKGNILSNKQI</sequence>
<keyword evidence="2" id="KW-1185">Reference proteome</keyword>
<evidence type="ECO:0000313" key="1">
    <source>
        <dbReference type="EMBL" id="MDR6786132.1"/>
    </source>
</evidence>
<accession>A0ACC6L3P5</accession>
<comment type="caution">
    <text evidence="1">The sequence shown here is derived from an EMBL/GenBank/DDBJ whole genome shotgun (WGS) entry which is preliminary data.</text>
</comment>